<dbReference type="InterPro" id="IPR027843">
    <property type="entry name" value="DUF4440"/>
</dbReference>
<evidence type="ECO:0000256" key="1">
    <source>
        <dbReference type="SAM" id="SignalP"/>
    </source>
</evidence>
<evidence type="ECO:0000313" key="3">
    <source>
        <dbReference type="EMBL" id="TRX09936.1"/>
    </source>
</evidence>
<evidence type="ECO:0000259" key="2">
    <source>
        <dbReference type="Pfam" id="PF14534"/>
    </source>
</evidence>
<protein>
    <submittedName>
        <fullName evidence="3">Nuclear transport factor 2 family protein</fullName>
    </submittedName>
</protein>
<comment type="caution">
    <text evidence="3">The sequence shown here is derived from an EMBL/GenBank/DDBJ whole genome shotgun (WGS) entry which is preliminary data.</text>
</comment>
<dbReference type="InterPro" id="IPR032710">
    <property type="entry name" value="NTF2-like_dom_sf"/>
</dbReference>
<proteinExistence type="predicted"/>
<sequence length="151" mass="17107">MKSSKKMFAKVLLLLLSTTSMFAQDKDSDAVKAVLNQYNTAVEKLDITGTEKLFTSDSKIYESGGNEGSYAHYLEHHLAPEMKEFKSFTFSDYKVDVNVSDEYAFSTETYNYTVVVAKDNKEFKRKGIATSVLKKVNGEWKIMISHNSSKK</sequence>
<name>A0ABY3CQ80_9FLAO</name>
<feature type="chain" id="PRO_5046406884" evidence="1">
    <location>
        <begin position="24"/>
        <end position="151"/>
    </location>
</feature>
<dbReference type="Pfam" id="PF14534">
    <property type="entry name" value="DUF4440"/>
    <property type="match status" value="1"/>
</dbReference>
<keyword evidence="4" id="KW-1185">Reference proteome</keyword>
<organism evidence="3 4">
    <name type="scientific">Flavobacterium gawalongense</name>
    <dbReference type="NCBI Taxonomy" id="2594432"/>
    <lineage>
        <taxon>Bacteria</taxon>
        <taxon>Pseudomonadati</taxon>
        <taxon>Bacteroidota</taxon>
        <taxon>Flavobacteriia</taxon>
        <taxon>Flavobacteriales</taxon>
        <taxon>Flavobacteriaceae</taxon>
        <taxon>Flavobacterium</taxon>
    </lineage>
</organism>
<feature type="signal peptide" evidence="1">
    <location>
        <begin position="1"/>
        <end position="23"/>
    </location>
</feature>
<accession>A0ABY3CQ80</accession>
<dbReference type="EMBL" id="VJZN01000002">
    <property type="protein sequence ID" value="TRX09936.1"/>
    <property type="molecule type" value="Genomic_DNA"/>
</dbReference>
<reference evidence="3 4" key="1">
    <citation type="submission" date="2019-07" db="EMBL/GenBank/DDBJ databases">
        <title>Novel species of Flavobacterium.</title>
        <authorList>
            <person name="Liu Q."/>
            <person name="Xin Y.-H."/>
        </authorList>
    </citation>
    <scope>NUCLEOTIDE SEQUENCE [LARGE SCALE GENOMIC DNA]</scope>
    <source>
        <strain evidence="3 4">GSP39</strain>
    </source>
</reference>
<keyword evidence="1" id="KW-0732">Signal</keyword>
<feature type="domain" description="DUF4440" evidence="2">
    <location>
        <begin position="31"/>
        <end position="142"/>
    </location>
</feature>
<dbReference type="Proteomes" id="UP000318528">
    <property type="component" value="Unassembled WGS sequence"/>
</dbReference>
<evidence type="ECO:0000313" key="4">
    <source>
        <dbReference type="Proteomes" id="UP000318528"/>
    </source>
</evidence>
<gene>
    <name evidence="3" type="ORF">FNW12_02130</name>
</gene>
<dbReference type="RefSeq" id="WP_143388543.1">
    <property type="nucleotide sequence ID" value="NZ_VJZM01000033.1"/>
</dbReference>
<dbReference type="SUPFAM" id="SSF54427">
    <property type="entry name" value="NTF2-like"/>
    <property type="match status" value="1"/>
</dbReference>
<dbReference type="Gene3D" id="3.10.450.50">
    <property type="match status" value="1"/>
</dbReference>